<evidence type="ECO:0000259" key="8">
    <source>
        <dbReference type="PROSITE" id="PS51195"/>
    </source>
</evidence>
<evidence type="ECO:0000259" key="7">
    <source>
        <dbReference type="PROSITE" id="PS51192"/>
    </source>
</evidence>
<keyword evidence="10" id="KW-1185">Reference proteome</keyword>
<dbReference type="GO" id="GO:0005829">
    <property type="term" value="C:cytosol"/>
    <property type="evidence" value="ECO:0007669"/>
    <property type="project" value="TreeGrafter"/>
</dbReference>
<gene>
    <name evidence="9" type="ORF">DEO72_LG9g1238</name>
</gene>
<feature type="region of interest" description="Disordered" evidence="6">
    <location>
        <begin position="241"/>
        <end position="263"/>
    </location>
</feature>
<accession>A0A4D6N2K5</accession>
<evidence type="ECO:0000256" key="2">
    <source>
        <dbReference type="ARBA" id="ARBA00022801"/>
    </source>
</evidence>
<evidence type="ECO:0000256" key="5">
    <source>
        <dbReference type="PROSITE-ProRule" id="PRU00552"/>
    </source>
</evidence>
<dbReference type="PROSITE" id="PS00039">
    <property type="entry name" value="DEAD_ATP_HELICASE"/>
    <property type="match status" value="1"/>
</dbReference>
<dbReference type="GO" id="GO:0003676">
    <property type="term" value="F:nucleic acid binding"/>
    <property type="evidence" value="ECO:0007669"/>
    <property type="project" value="InterPro"/>
</dbReference>
<feature type="domain" description="Helicase ATP-binding" evidence="7">
    <location>
        <begin position="99"/>
        <end position="228"/>
    </location>
</feature>
<dbReference type="PANTHER" id="PTHR47959">
    <property type="entry name" value="ATP-DEPENDENT RNA HELICASE RHLE-RELATED"/>
    <property type="match status" value="1"/>
</dbReference>
<keyword evidence="4" id="KW-0067">ATP-binding</keyword>
<dbReference type="GO" id="GO:0016787">
    <property type="term" value="F:hydrolase activity"/>
    <property type="evidence" value="ECO:0007669"/>
    <property type="project" value="UniProtKB-KW"/>
</dbReference>
<dbReference type="Pfam" id="PF00270">
    <property type="entry name" value="DEAD"/>
    <property type="match status" value="1"/>
</dbReference>
<dbReference type="InterPro" id="IPR027417">
    <property type="entry name" value="P-loop_NTPase"/>
</dbReference>
<evidence type="ECO:0000256" key="4">
    <source>
        <dbReference type="ARBA" id="ARBA00022840"/>
    </source>
</evidence>
<dbReference type="PROSITE" id="PS51192">
    <property type="entry name" value="HELICASE_ATP_BIND_1"/>
    <property type="match status" value="1"/>
</dbReference>
<dbReference type="PANTHER" id="PTHR47959:SF1">
    <property type="entry name" value="ATP-DEPENDENT RNA HELICASE DBPA"/>
    <property type="match status" value="1"/>
</dbReference>
<dbReference type="InterPro" id="IPR014014">
    <property type="entry name" value="RNA_helicase_DEAD_Q_motif"/>
</dbReference>
<keyword evidence="2" id="KW-0378">Hydrolase</keyword>
<evidence type="ECO:0000256" key="6">
    <source>
        <dbReference type="SAM" id="MobiDB-lite"/>
    </source>
</evidence>
<dbReference type="SUPFAM" id="SSF52540">
    <property type="entry name" value="P-loop containing nucleoside triphosphate hydrolases"/>
    <property type="match status" value="1"/>
</dbReference>
<dbReference type="InterPro" id="IPR011545">
    <property type="entry name" value="DEAD/DEAH_box_helicase_dom"/>
</dbReference>
<organism evidence="9 10">
    <name type="scientific">Vigna unguiculata</name>
    <name type="common">Cowpea</name>
    <dbReference type="NCBI Taxonomy" id="3917"/>
    <lineage>
        <taxon>Eukaryota</taxon>
        <taxon>Viridiplantae</taxon>
        <taxon>Streptophyta</taxon>
        <taxon>Embryophyta</taxon>
        <taxon>Tracheophyta</taxon>
        <taxon>Spermatophyta</taxon>
        <taxon>Magnoliopsida</taxon>
        <taxon>eudicotyledons</taxon>
        <taxon>Gunneridae</taxon>
        <taxon>Pentapetalae</taxon>
        <taxon>rosids</taxon>
        <taxon>fabids</taxon>
        <taxon>Fabales</taxon>
        <taxon>Fabaceae</taxon>
        <taxon>Papilionoideae</taxon>
        <taxon>50 kb inversion clade</taxon>
        <taxon>NPAAA clade</taxon>
        <taxon>indigoferoid/millettioid clade</taxon>
        <taxon>Phaseoleae</taxon>
        <taxon>Vigna</taxon>
    </lineage>
</organism>
<reference evidence="9 10" key="1">
    <citation type="submission" date="2019-04" db="EMBL/GenBank/DDBJ databases">
        <title>An improved genome assembly and genetic linkage map for asparagus bean, Vigna unguiculata ssp. sesquipedialis.</title>
        <authorList>
            <person name="Xia Q."/>
            <person name="Zhang R."/>
            <person name="Dong Y."/>
        </authorList>
    </citation>
    <scope>NUCLEOTIDE SEQUENCE [LARGE SCALE GENOMIC DNA]</scope>
    <source>
        <tissue evidence="9">Leaf</tissue>
    </source>
</reference>
<dbReference type="SMART" id="SM00487">
    <property type="entry name" value="DEXDc"/>
    <property type="match status" value="1"/>
</dbReference>
<dbReference type="Gene3D" id="3.40.50.300">
    <property type="entry name" value="P-loop containing nucleotide triphosphate hydrolases"/>
    <property type="match status" value="2"/>
</dbReference>
<keyword evidence="1" id="KW-0547">Nucleotide-binding</keyword>
<dbReference type="Proteomes" id="UP000501690">
    <property type="component" value="Linkage Group LG9"/>
</dbReference>
<evidence type="ECO:0000313" key="9">
    <source>
        <dbReference type="EMBL" id="QCE06227.1"/>
    </source>
</evidence>
<dbReference type="GO" id="GO:0005524">
    <property type="term" value="F:ATP binding"/>
    <property type="evidence" value="ECO:0007669"/>
    <property type="project" value="UniProtKB-KW"/>
</dbReference>
<evidence type="ECO:0000313" key="10">
    <source>
        <dbReference type="Proteomes" id="UP000501690"/>
    </source>
</evidence>
<dbReference type="EMBL" id="CP039353">
    <property type="protein sequence ID" value="QCE06227.1"/>
    <property type="molecule type" value="Genomic_DNA"/>
</dbReference>
<dbReference type="InterPro" id="IPR050079">
    <property type="entry name" value="DEAD_box_RNA_helicase"/>
</dbReference>
<dbReference type="AlphaFoldDB" id="A0A4D6N2K5"/>
<feature type="short sequence motif" description="Q motif" evidence="5">
    <location>
        <begin position="25"/>
        <end position="54"/>
    </location>
</feature>
<proteinExistence type="predicted"/>
<evidence type="ECO:0000256" key="1">
    <source>
        <dbReference type="ARBA" id="ARBA00022741"/>
    </source>
</evidence>
<protein>
    <submittedName>
        <fullName evidence="9">ATP-dependent RNA helicase DDX31/DBP7</fullName>
    </submittedName>
</protein>
<dbReference type="InterPro" id="IPR000629">
    <property type="entry name" value="RNA-helicase_DEAD-box_CS"/>
</dbReference>
<dbReference type="GO" id="GO:0003724">
    <property type="term" value="F:RNA helicase activity"/>
    <property type="evidence" value="ECO:0007669"/>
    <property type="project" value="InterPro"/>
</dbReference>
<evidence type="ECO:0000256" key="3">
    <source>
        <dbReference type="ARBA" id="ARBA00022806"/>
    </source>
</evidence>
<feature type="domain" description="DEAD-box RNA helicase Q" evidence="8">
    <location>
        <begin position="25"/>
        <end position="54"/>
    </location>
</feature>
<name>A0A4D6N2K5_VIGUN</name>
<dbReference type="InterPro" id="IPR014001">
    <property type="entry name" value="Helicase_ATP-bd"/>
</dbReference>
<sequence>MGVKKLSQGVKNEGNGSNDNVFASCSFSSLGLDSNLCEQLHERLGFEVPTLVQAQAIPVILSGRHAYPFGYENRIQRSDGTFEEGMVRVKVETSMTNSPKKEKHKQLGYVMGGENRSKEKARLRKGISILIATPGRLLDHLKNTTSFLHSNLRWIIFDEADRILELGFGKDIEEILDLLGSRKTAHDDQKNTVPRNSKIQRQNLLLSATLNEKVNHLAKISLDNPVMVGLDGKKIEQISTAVSNDHSESDEDNEDQYSSKMPTVGDYKVPVQLIQRYMKGM</sequence>
<keyword evidence="3 9" id="KW-0347">Helicase</keyword>
<dbReference type="PROSITE" id="PS51195">
    <property type="entry name" value="Q_MOTIF"/>
    <property type="match status" value="1"/>
</dbReference>